<comment type="caution">
    <text evidence="1">The sequence shown here is derived from an EMBL/GenBank/DDBJ whole genome shotgun (WGS) entry which is preliminary data.</text>
</comment>
<feature type="non-terminal residue" evidence="1">
    <location>
        <position position="1"/>
    </location>
</feature>
<accession>A0ACC1HSQ8</accession>
<name>A0ACC1HSQ8_9FUNG</name>
<keyword evidence="2" id="KW-1185">Reference proteome</keyword>
<dbReference type="EMBL" id="JAMZIH010001231">
    <property type="protein sequence ID" value="KAJ1678371.1"/>
    <property type="molecule type" value="Genomic_DNA"/>
</dbReference>
<evidence type="ECO:0000313" key="1">
    <source>
        <dbReference type="EMBL" id="KAJ1678371.1"/>
    </source>
</evidence>
<protein>
    <submittedName>
        <fullName evidence="1">Uncharacterized protein</fullName>
    </submittedName>
</protein>
<organism evidence="1 2">
    <name type="scientific">Spiromyces aspiralis</name>
    <dbReference type="NCBI Taxonomy" id="68401"/>
    <lineage>
        <taxon>Eukaryota</taxon>
        <taxon>Fungi</taxon>
        <taxon>Fungi incertae sedis</taxon>
        <taxon>Zoopagomycota</taxon>
        <taxon>Kickxellomycotina</taxon>
        <taxon>Kickxellomycetes</taxon>
        <taxon>Kickxellales</taxon>
        <taxon>Kickxellaceae</taxon>
        <taxon>Spiromyces</taxon>
    </lineage>
</organism>
<gene>
    <name evidence="1" type="ORF">EV182_004184</name>
</gene>
<dbReference type="Proteomes" id="UP001145114">
    <property type="component" value="Unassembled WGS sequence"/>
</dbReference>
<evidence type="ECO:0000313" key="2">
    <source>
        <dbReference type="Proteomes" id="UP001145114"/>
    </source>
</evidence>
<proteinExistence type="predicted"/>
<reference evidence="1" key="1">
    <citation type="submission" date="2022-06" db="EMBL/GenBank/DDBJ databases">
        <title>Phylogenomic reconstructions and comparative analyses of Kickxellomycotina fungi.</title>
        <authorList>
            <person name="Reynolds N.K."/>
            <person name="Stajich J.E."/>
            <person name="Barry K."/>
            <person name="Grigoriev I.V."/>
            <person name="Crous P."/>
            <person name="Smith M.E."/>
        </authorList>
    </citation>
    <scope>NUCLEOTIDE SEQUENCE</scope>
    <source>
        <strain evidence="1">RSA 2271</strain>
    </source>
</reference>
<sequence length="276" mass="30531">IFALNRDEYLGRPTHPIHFWEPDRNVLAPLDLEPPESQRGTWLGMTRDGRVAFVTNYLETPPMGSTTDKISRGELVRSFLAAEQGSPLADPIQYAQQVFSRRDRYAGFSLVLLDLHSSCGVYVTNRNSSDINAKDKADPDSCPGYILRLDPDILYGLSNSTIETEWPKVIKGKQRVGALLLDSDTTSVNGIHFPEKPADFAQFVCIPLMRADSFMNVSDGYYASRTSHVIIVSNDDNVTVVERTFHPAKDAGADASEPVRKLHLHLTSPSNGGPTV</sequence>